<dbReference type="EMBL" id="ML977323">
    <property type="protein sequence ID" value="KAF2115365.1"/>
    <property type="molecule type" value="Genomic_DNA"/>
</dbReference>
<sequence length="542" mass="58037">MDADFTPGSQMAGALHSIVQPKLVEYGWTTEPEDATLFEYILAMLDNDKNEGTIAGELANDLLGLGPENLETQQFAHWLFEQIGLLRGGNAAASDAPVESVEQQMESGDMQPAAQDTDMDGADAGQSSIPTGPKAMRNGSGSGGGGSGSGSGSKPQRGGRMLNNINRSLSRQDDSALHRIRGTSGTGRINSHSREPPKGPRGSQVGRGLEAMANRGGVGMNGGIGMGHGGMNGMNGNMMNGMPSMPMPPMGGPNNMGPGGMLNPQQQLALMQMYEQQAQMMQQIFSGQPPTTFVNPNFPQQGGSGRGRGKPLIERMDKSGQHGRQNLPPSSKFSKKGSQDEAMSDGHPNAENGDGAMDVEGSRPDAFSTMCKFNLRCSKPDCPFAHQSAAAPDGTPLDMNDTCQFGAACTNKKCVGKHPSPAQRHEFQAQKDCVFYPNCRDMANCPYKHPSMPPCRNGADCQTPGCKFWHSTTMCKFNPCTNRYCTFKHAEGQKKTFKDKVWVAPKAGDEENKEHVSDRKFAEEGPEELIIPGQSVDTEIVT</sequence>
<dbReference type="OrthoDB" id="438553at2759"/>
<dbReference type="FunFam" id="4.10.1000.40:FF:000002">
    <property type="entry name" value="Nuclear polyadenylated RNA-binding protein Nab2"/>
    <property type="match status" value="1"/>
</dbReference>
<dbReference type="PANTHER" id="PTHR14738:SF29">
    <property type="entry name" value="ZINC FINGER CCCH DOMAIN-CONTAINING PROTEIN 14"/>
    <property type="match status" value="1"/>
</dbReference>
<feature type="region of interest" description="Disordered" evidence="8">
    <location>
        <begin position="292"/>
        <end position="361"/>
    </location>
</feature>
<evidence type="ECO:0000313" key="10">
    <source>
        <dbReference type="EMBL" id="KAF2115365.1"/>
    </source>
</evidence>
<keyword evidence="4" id="KW-0677">Repeat</keyword>
<evidence type="ECO:0000256" key="6">
    <source>
        <dbReference type="ARBA" id="ARBA00022833"/>
    </source>
</evidence>
<feature type="compositionally biased region" description="Polar residues" evidence="8">
    <location>
        <begin position="322"/>
        <end position="332"/>
    </location>
</feature>
<feature type="compositionally biased region" description="Gly residues" evidence="8">
    <location>
        <begin position="140"/>
        <end position="151"/>
    </location>
</feature>
<accession>A0A6A5Z7U8</accession>
<proteinExistence type="inferred from homology"/>
<gene>
    <name evidence="10" type="ORF">BDV96DRAFT_575349</name>
</gene>
<dbReference type="InterPro" id="IPR040366">
    <property type="entry name" value="Nab2/ZC3H14"/>
</dbReference>
<dbReference type="Gene3D" id="4.10.1000.40">
    <property type="match status" value="1"/>
</dbReference>
<dbReference type="GO" id="GO:0008270">
    <property type="term" value="F:zinc ion binding"/>
    <property type="evidence" value="ECO:0007669"/>
    <property type="project" value="UniProtKB-KW"/>
</dbReference>
<comment type="similarity">
    <text evidence="2">Belongs to the ZC3H14 family.</text>
</comment>
<organism evidence="10 11">
    <name type="scientific">Lophiotrema nucula</name>
    <dbReference type="NCBI Taxonomy" id="690887"/>
    <lineage>
        <taxon>Eukaryota</taxon>
        <taxon>Fungi</taxon>
        <taxon>Dikarya</taxon>
        <taxon>Ascomycota</taxon>
        <taxon>Pezizomycotina</taxon>
        <taxon>Dothideomycetes</taxon>
        <taxon>Pleosporomycetidae</taxon>
        <taxon>Pleosporales</taxon>
        <taxon>Lophiotremataceae</taxon>
        <taxon>Lophiotrema</taxon>
    </lineage>
</organism>
<dbReference type="Proteomes" id="UP000799770">
    <property type="component" value="Unassembled WGS sequence"/>
</dbReference>
<evidence type="ECO:0000256" key="4">
    <source>
        <dbReference type="ARBA" id="ARBA00022737"/>
    </source>
</evidence>
<evidence type="ECO:0000256" key="5">
    <source>
        <dbReference type="ARBA" id="ARBA00022771"/>
    </source>
</evidence>
<feature type="compositionally biased region" description="Basic and acidic residues" evidence="8">
    <location>
        <begin position="508"/>
        <end position="523"/>
    </location>
</feature>
<evidence type="ECO:0000256" key="8">
    <source>
        <dbReference type="SAM" id="MobiDB-lite"/>
    </source>
</evidence>
<keyword evidence="5" id="KW-0863">Zinc-finger</keyword>
<feature type="compositionally biased region" description="Basic and acidic residues" evidence="8">
    <location>
        <begin position="311"/>
        <end position="320"/>
    </location>
</feature>
<keyword evidence="6" id="KW-0862">Zinc</keyword>
<dbReference type="AlphaFoldDB" id="A0A6A5Z7U8"/>
<name>A0A6A5Z7U8_9PLEO</name>
<evidence type="ECO:0000259" key="9">
    <source>
        <dbReference type="Pfam" id="PF22683"/>
    </source>
</evidence>
<dbReference type="InterPro" id="IPR055046">
    <property type="entry name" value="Nab2-like_Znf-CCCH"/>
</dbReference>
<reference evidence="10" key="1">
    <citation type="journal article" date="2020" name="Stud. Mycol.">
        <title>101 Dothideomycetes genomes: a test case for predicting lifestyles and emergence of pathogens.</title>
        <authorList>
            <person name="Haridas S."/>
            <person name="Albert R."/>
            <person name="Binder M."/>
            <person name="Bloem J."/>
            <person name="Labutti K."/>
            <person name="Salamov A."/>
            <person name="Andreopoulos B."/>
            <person name="Baker S."/>
            <person name="Barry K."/>
            <person name="Bills G."/>
            <person name="Bluhm B."/>
            <person name="Cannon C."/>
            <person name="Castanera R."/>
            <person name="Culley D."/>
            <person name="Daum C."/>
            <person name="Ezra D."/>
            <person name="Gonzalez J."/>
            <person name="Henrissat B."/>
            <person name="Kuo A."/>
            <person name="Liang C."/>
            <person name="Lipzen A."/>
            <person name="Lutzoni F."/>
            <person name="Magnuson J."/>
            <person name="Mondo S."/>
            <person name="Nolan M."/>
            <person name="Ohm R."/>
            <person name="Pangilinan J."/>
            <person name="Park H.-J."/>
            <person name="Ramirez L."/>
            <person name="Alfaro M."/>
            <person name="Sun H."/>
            <person name="Tritt A."/>
            <person name="Yoshinaga Y."/>
            <person name="Zwiers L.-H."/>
            <person name="Turgeon B."/>
            <person name="Goodwin S."/>
            <person name="Spatafora J."/>
            <person name="Crous P."/>
            <person name="Grigoriev I."/>
        </authorList>
    </citation>
    <scope>NUCLEOTIDE SEQUENCE</scope>
    <source>
        <strain evidence="10">CBS 627.86</strain>
    </source>
</reference>
<feature type="compositionally biased region" description="Polar residues" evidence="8">
    <location>
        <begin position="292"/>
        <end position="301"/>
    </location>
</feature>
<dbReference type="Gene3D" id="4.10.1000.30">
    <property type="match status" value="1"/>
</dbReference>
<evidence type="ECO:0000256" key="3">
    <source>
        <dbReference type="ARBA" id="ARBA00022723"/>
    </source>
</evidence>
<evidence type="ECO:0000256" key="7">
    <source>
        <dbReference type="ARBA" id="ARBA00023242"/>
    </source>
</evidence>
<dbReference type="GO" id="GO:0008143">
    <property type="term" value="F:poly(A) binding"/>
    <property type="evidence" value="ECO:0007669"/>
    <property type="project" value="InterPro"/>
</dbReference>
<dbReference type="Pfam" id="PF14608">
    <property type="entry name" value="zf-CCCH_2"/>
    <property type="match status" value="4"/>
</dbReference>
<keyword evidence="11" id="KW-1185">Reference proteome</keyword>
<feature type="region of interest" description="Disordered" evidence="8">
    <location>
        <begin position="94"/>
        <end position="207"/>
    </location>
</feature>
<evidence type="ECO:0000256" key="1">
    <source>
        <dbReference type="ARBA" id="ARBA00004123"/>
    </source>
</evidence>
<dbReference type="PANTHER" id="PTHR14738">
    <property type="entry name" value="ZINC FINGER CCCH DOMAIN-CONTAINING PROTEIN 14"/>
    <property type="match status" value="1"/>
</dbReference>
<keyword evidence="3" id="KW-0479">Metal-binding</keyword>
<feature type="region of interest" description="Disordered" evidence="8">
    <location>
        <begin position="508"/>
        <end position="542"/>
    </location>
</feature>
<dbReference type="Pfam" id="PF22683">
    <property type="entry name" value="Nab2-like_zf-CCCH"/>
    <property type="match status" value="1"/>
</dbReference>
<protein>
    <recommendedName>
        <fullName evidence="9">Nab2-like CCCH zinc finger domain-containing protein</fullName>
    </recommendedName>
</protein>
<evidence type="ECO:0000256" key="2">
    <source>
        <dbReference type="ARBA" id="ARBA00008423"/>
    </source>
</evidence>
<dbReference type="GO" id="GO:0043488">
    <property type="term" value="P:regulation of mRNA stability"/>
    <property type="evidence" value="ECO:0007669"/>
    <property type="project" value="InterPro"/>
</dbReference>
<evidence type="ECO:0000313" key="11">
    <source>
        <dbReference type="Proteomes" id="UP000799770"/>
    </source>
</evidence>
<dbReference type="GO" id="GO:0005737">
    <property type="term" value="C:cytoplasm"/>
    <property type="evidence" value="ECO:0007669"/>
    <property type="project" value="TreeGrafter"/>
</dbReference>
<comment type="subcellular location">
    <subcellularLocation>
        <location evidence="1">Nucleus</location>
    </subcellularLocation>
</comment>
<keyword evidence="7" id="KW-0539">Nucleus</keyword>
<feature type="domain" description="Nab2-like CCCH zinc finger" evidence="9">
    <location>
        <begin position="475"/>
        <end position="494"/>
    </location>
</feature>
<dbReference type="GO" id="GO:0005634">
    <property type="term" value="C:nucleus"/>
    <property type="evidence" value="ECO:0007669"/>
    <property type="project" value="UniProtKB-SubCell"/>
</dbReference>